<protein>
    <submittedName>
        <fullName evidence="3">Acid phosphatase family membrane protein YuiD</fullName>
    </submittedName>
</protein>
<dbReference type="Proteomes" id="UP001232973">
    <property type="component" value="Unassembled WGS sequence"/>
</dbReference>
<gene>
    <name evidence="3" type="ORF">J2S03_000607</name>
</gene>
<sequence length="211" mass="23200">MLHDTILPDHIVLRDSSYIWIGPLVAMVVAQILKPIIIMIQLRRFDWARMRQSGGMPSSHTALVVALVTELWLRAGGRNPILAIAIFIALIVMYDAAGVRWQTGRQAAVLNRLLNDLRGHALRTGEIQQPQHRADGAAAPPAGQPSVPQGQNLELNPIESQSKLKGLQPIPVVKLPWFMIDWPVLNEQIGHKPIEVIGGCVVGIGVALYLH</sequence>
<dbReference type="RefSeq" id="WP_274455228.1">
    <property type="nucleotide sequence ID" value="NZ_CP067097.1"/>
</dbReference>
<dbReference type="Pfam" id="PF02681">
    <property type="entry name" value="DUF212"/>
    <property type="match status" value="1"/>
</dbReference>
<dbReference type="PANTHER" id="PTHR31446">
    <property type="entry name" value="ACID PHOSPHATASE/VANADIUM-DEPENDENT HALOPEROXIDASE-RELATED PROTEIN"/>
    <property type="match status" value="1"/>
</dbReference>
<dbReference type="EMBL" id="JAUSTP010000002">
    <property type="protein sequence ID" value="MDQ0188795.1"/>
    <property type="molecule type" value="Genomic_DNA"/>
</dbReference>
<keyword evidence="2" id="KW-0812">Transmembrane</keyword>
<reference evidence="3 4" key="1">
    <citation type="submission" date="2023-07" db="EMBL/GenBank/DDBJ databases">
        <title>Genomic Encyclopedia of Type Strains, Phase IV (KMG-IV): sequencing the most valuable type-strain genomes for metagenomic binning, comparative biology and taxonomic classification.</title>
        <authorList>
            <person name="Goeker M."/>
        </authorList>
    </citation>
    <scope>NUCLEOTIDE SEQUENCE [LARGE SCALE GENOMIC DNA]</scope>
    <source>
        <strain evidence="3 4">DSM 4006</strain>
    </source>
</reference>
<keyword evidence="4" id="KW-1185">Reference proteome</keyword>
<feature type="compositionally biased region" description="Low complexity" evidence="1">
    <location>
        <begin position="136"/>
        <end position="151"/>
    </location>
</feature>
<name>A0ABT9XF95_9BACL</name>
<feature type="region of interest" description="Disordered" evidence="1">
    <location>
        <begin position="128"/>
        <end position="151"/>
    </location>
</feature>
<feature type="transmembrane region" description="Helical" evidence="2">
    <location>
        <begin position="79"/>
        <end position="97"/>
    </location>
</feature>
<evidence type="ECO:0000313" key="3">
    <source>
        <dbReference type="EMBL" id="MDQ0188795.1"/>
    </source>
</evidence>
<proteinExistence type="predicted"/>
<evidence type="ECO:0000256" key="2">
    <source>
        <dbReference type="SAM" id="Phobius"/>
    </source>
</evidence>
<feature type="transmembrane region" description="Helical" evidence="2">
    <location>
        <begin position="20"/>
        <end position="42"/>
    </location>
</feature>
<evidence type="ECO:0000313" key="4">
    <source>
        <dbReference type="Proteomes" id="UP001232973"/>
    </source>
</evidence>
<accession>A0ABT9XF95</accession>
<comment type="caution">
    <text evidence="3">The sequence shown here is derived from an EMBL/GenBank/DDBJ whole genome shotgun (WGS) entry which is preliminary data.</text>
</comment>
<dbReference type="InterPro" id="IPR003832">
    <property type="entry name" value="DUF212"/>
</dbReference>
<organism evidence="3 4">
    <name type="scientific">Alicyclobacillus cycloheptanicus</name>
    <dbReference type="NCBI Taxonomy" id="1457"/>
    <lineage>
        <taxon>Bacteria</taxon>
        <taxon>Bacillati</taxon>
        <taxon>Bacillota</taxon>
        <taxon>Bacilli</taxon>
        <taxon>Bacillales</taxon>
        <taxon>Alicyclobacillaceae</taxon>
        <taxon>Alicyclobacillus</taxon>
    </lineage>
</organism>
<evidence type="ECO:0000256" key="1">
    <source>
        <dbReference type="SAM" id="MobiDB-lite"/>
    </source>
</evidence>
<keyword evidence="2" id="KW-1133">Transmembrane helix</keyword>
<dbReference type="PANTHER" id="PTHR31446:SF29">
    <property type="entry name" value="ACID PHOSPHATASE_VANADIUM-DEPENDENT HALOPEROXIDASE-RELATED PROTEIN"/>
    <property type="match status" value="1"/>
</dbReference>
<keyword evidence="2" id="KW-0472">Membrane</keyword>